<sequence length="112" mass="12408">MKLTGETRADARRAGVGAEMRLMREEGRTIDREGVWFVQRSRACEQLGQGTMACSSHCCPFHIHSIWSHEGELYTIHLDVQLTAVVLLEFASSLSLICIALDFAALLSNSQA</sequence>
<evidence type="ECO:0000313" key="3">
    <source>
        <dbReference type="Proteomes" id="UP001497444"/>
    </source>
</evidence>
<keyword evidence="1" id="KW-1133">Transmembrane helix</keyword>
<evidence type="ECO:0000256" key="1">
    <source>
        <dbReference type="SAM" id="Phobius"/>
    </source>
</evidence>
<keyword evidence="3" id="KW-1185">Reference proteome</keyword>
<keyword evidence="1" id="KW-0812">Transmembrane</keyword>
<feature type="transmembrane region" description="Helical" evidence="1">
    <location>
        <begin position="82"/>
        <end position="107"/>
    </location>
</feature>
<organism evidence="2 3">
    <name type="scientific">Sphagnum jensenii</name>
    <dbReference type="NCBI Taxonomy" id="128206"/>
    <lineage>
        <taxon>Eukaryota</taxon>
        <taxon>Viridiplantae</taxon>
        <taxon>Streptophyta</taxon>
        <taxon>Embryophyta</taxon>
        <taxon>Bryophyta</taxon>
        <taxon>Sphagnophytina</taxon>
        <taxon>Sphagnopsida</taxon>
        <taxon>Sphagnales</taxon>
        <taxon>Sphagnaceae</taxon>
        <taxon>Sphagnum</taxon>
    </lineage>
</organism>
<name>A0ABP0WIF2_9BRYO</name>
<proteinExistence type="predicted"/>
<reference evidence="2" key="1">
    <citation type="submission" date="2024-02" db="EMBL/GenBank/DDBJ databases">
        <authorList>
            <consortium name="ELIXIR-Norway"/>
            <consortium name="Elixir Norway"/>
        </authorList>
    </citation>
    <scope>NUCLEOTIDE SEQUENCE</scope>
</reference>
<gene>
    <name evidence="2" type="ORF">CSSPJE1EN1_LOCUS10976</name>
</gene>
<evidence type="ECO:0000313" key="2">
    <source>
        <dbReference type="EMBL" id="CAK9265498.1"/>
    </source>
</evidence>
<protein>
    <submittedName>
        <fullName evidence="2">Uncharacterized protein</fullName>
    </submittedName>
</protein>
<dbReference type="Proteomes" id="UP001497444">
    <property type="component" value="Chromosome 17"/>
</dbReference>
<dbReference type="EMBL" id="OZ020112">
    <property type="protein sequence ID" value="CAK9265498.1"/>
    <property type="molecule type" value="Genomic_DNA"/>
</dbReference>
<keyword evidence="1" id="KW-0472">Membrane</keyword>
<accession>A0ABP0WIF2</accession>